<protein>
    <submittedName>
        <fullName evidence="2">Uncharacterized protein</fullName>
    </submittedName>
</protein>
<keyword evidence="3" id="KW-1185">Reference proteome</keyword>
<reference evidence="2 3" key="1">
    <citation type="journal article" date="2012" name="Science">
        <title>The Paleozoic origin of enzymatic lignin decomposition reconstructed from 31 fungal genomes.</title>
        <authorList>
            <person name="Floudas D."/>
            <person name="Binder M."/>
            <person name="Riley R."/>
            <person name="Barry K."/>
            <person name="Blanchette R.A."/>
            <person name="Henrissat B."/>
            <person name="Martinez A.T."/>
            <person name="Otillar R."/>
            <person name="Spatafora J.W."/>
            <person name="Yadav J.S."/>
            <person name="Aerts A."/>
            <person name="Benoit I."/>
            <person name="Boyd A."/>
            <person name="Carlson A."/>
            <person name="Copeland A."/>
            <person name="Coutinho P.M."/>
            <person name="de Vries R.P."/>
            <person name="Ferreira P."/>
            <person name="Findley K."/>
            <person name="Foster B."/>
            <person name="Gaskell J."/>
            <person name="Glotzer D."/>
            <person name="Gorecki P."/>
            <person name="Heitman J."/>
            <person name="Hesse C."/>
            <person name="Hori C."/>
            <person name="Igarashi K."/>
            <person name="Jurgens J.A."/>
            <person name="Kallen N."/>
            <person name="Kersten P."/>
            <person name="Kohler A."/>
            <person name="Kuees U."/>
            <person name="Kumar T.K.A."/>
            <person name="Kuo A."/>
            <person name="LaButti K."/>
            <person name="Larrondo L.F."/>
            <person name="Lindquist E."/>
            <person name="Ling A."/>
            <person name="Lombard V."/>
            <person name="Lucas S."/>
            <person name="Lundell T."/>
            <person name="Martin R."/>
            <person name="McLaughlin D.J."/>
            <person name="Morgenstern I."/>
            <person name="Morin E."/>
            <person name="Murat C."/>
            <person name="Nagy L.G."/>
            <person name="Nolan M."/>
            <person name="Ohm R.A."/>
            <person name="Patyshakuliyeva A."/>
            <person name="Rokas A."/>
            <person name="Ruiz-Duenas F.J."/>
            <person name="Sabat G."/>
            <person name="Salamov A."/>
            <person name="Samejima M."/>
            <person name="Schmutz J."/>
            <person name="Slot J.C."/>
            <person name="St John F."/>
            <person name="Stenlid J."/>
            <person name="Sun H."/>
            <person name="Sun S."/>
            <person name="Syed K."/>
            <person name="Tsang A."/>
            <person name="Wiebenga A."/>
            <person name="Young D."/>
            <person name="Pisabarro A."/>
            <person name="Eastwood D.C."/>
            <person name="Martin F."/>
            <person name="Cullen D."/>
            <person name="Grigoriev I.V."/>
            <person name="Hibbett D.S."/>
        </authorList>
    </citation>
    <scope>NUCLEOTIDE SEQUENCE</scope>
    <source>
        <strain evidence="3">FP-58527</strain>
    </source>
</reference>
<accession>S8E0T0</accession>
<dbReference type="InParanoid" id="S8E0T0"/>
<dbReference type="AlphaFoldDB" id="S8E0T0"/>
<sequence length="147" mass="15510">MAATEQPQPASADVGAPDRIDACLPPVPTLFLNSPFLHSSVVLGLDELVVYRRTRSSPLAKASADPRTLRLRQEAAEITTNTLLVGLPPRLDHSRVNKLGISSSLDRAAPALCACVGSRLARSDTSPGPANPGSSAVEPSTPPKRRR</sequence>
<feature type="compositionally biased region" description="Polar residues" evidence="1">
    <location>
        <begin position="123"/>
        <end position="138"/>
    </location>
</feature>
<feature type="region of interest" description="Disordered" evidence="1">
    <location>
        <begin position="120"/>
        <end position="147"/>
    </location>
</feature>
<evidence type="ECO:0000256" key="1">
    <source>
        <dbReference type="SAM" id="MobiDB-lite"/>
    </source>
</evidence>
<dbReference type="Proteomes" id="UP000015241">
    <property type="component" value="Unassembled WGS sequence"/>
</dbReference>
<name>S8E0T0_FOMSC</name>
<dbReference type="HOGENOM" id="CLU_1768097_0_0_1"/>
<evidence type="ECO:0000313" key="3">
    <source>
        <dbReference type="Proteomes" id="UP000015241"/>
    </source>
</evidence>
<gene>
    <name evidence="2" type="ORF">FOMPIDRAFT_1051608</name>
</gene>
<proteinExistence type="predicted"/>
<organism evidence="2 3">
    <name type="scientific">Fomitopsis schrenkii</name>
    <name type="common">Brown rot fungus</name>
    <dbReference type="NCBI Taxonomy" id="2126942"/>
    <lineage>
        <taxon>Eukaryota</taxon>
        <taxon>Fungi</taxon>
        <taxon>Dikarya</taxon>
        <taxon>Basidiomycota</taxon>
        <taxon>Agaricomycotina</taxon>
        <taxon>Agaricomycetes</taxon>
        <taxon>Polyporales</taxon>
        <taxon>Fomitopsis</taxon>
    </lineage>
</organism>
<evidence type="ECO:0000313" key="2">
    <source>
        <dbReference type="EMBL" id="EPS98392.1"/>
    </source>
</evidence>
<dbReference type="EMBL" id="KE504166">
    <property type="protein sequence ID" value="EPS98392.1"/>
    <property type="molecule type" value="Genomic_DNA"/>
</dbReference>